<keyword evidence="2" id="KW-1185">Reference proteome</keyword>
<name>A0A803XKH6_MELGA</name>
<sequence>ETGLLTDSCTWSCWGQDFFILLSQEKISCELTDLMKNLSVYCCIAYSDEEVEKIHEFVSWGGLQVRGQAWSQASRND</sequence>
<reference evidence="1 2" key="1">
    <citation type="journal article" date="2010" name="PLoS Biol.">
        <title>Multi-platform next-generation sequencing of the domestic turkey (Meleagris gallopavo): genome assembly and analysis.</title>
        <authorList>
            <person name="Dalloul R.A."/>
            <person name="Long J.A."/>
            <person name="Zimin A.V."/>
            <person name="Aslam L."/>
            <person name="Beal K."/>
            <person name="Blomberg L.A."/>
            <person name="Bouffard P."/>
            <person name="Burt D.W."/>
            <person name="Crasta O."/>
            <person name="Crooijmans R.P."/>
            <person name="Cooper K."/>
            <person name="Coulombe R.A."/>
            <person name="De S."/>
            <person name="Delany M.E."/>
            <person name="Dodgson J.B."/>
            <person name="Dong J.J."/>
            <person name="Evans C."/>
            <person name="Frederickson K.M."/>
            <person name="Flicek P."/>
            <person name="Florea L."/>
            <person name="Folkerts O."/>
            <person name="Groenen M.A."/>
            <person name="Harkins T.T."/>
            <person name="Herrero J."/>
            <person name="Hoffmann S."/>
            <person name="Megens H.J."/>
            <person name="Jiang A."/>
            <person name="de Jong P."/>
            <person name="Kaiser P."/>
            <person name="Kim H."/>
            <person name="Kim K.W."/>
            <person name="Kim S."/>
            <person name="Langenberger D."/>
            <person name="Lee M.K."/>
            <person name="Lee T."/>
            <person name="Mane S."/>
            <person name="Marcais G."/>
            <person name="Marz M."/>
            <person name="McElroy A.P."/>
            <person name="Modise T."/>
            <person name="Nefedov M."/>
            <person name="Notredame C."/>
            <person name="Paton I.R."/>
            <person name="Payne W.S."/>
            <person name="Pertea G."/>
            <person name="Prickett D."/>
            <person name="Puiu D."/>
            <person name="Qioa D."/>
            <person name="Raineri E."/>
            <person name="Ruffier M."/>
            <person name="Salzberg S.L."/>
            <person name="Schatz M.C."/>
            <person name="Scheuring C."/>
            <person name="Schmidt C.J."/>
            <person name="Schroeder S."/>
            <person name="Searle S.M."/>
            <person name="Smith E.J."/>
            <person name="Smith J."/>
            <person name="Sonstegard T.S."/>
            <person name="Stadler P.F."/>
            <person name="Tafer H."/>
            <person name="Tu Z.J."/>
            <person name="Van Tassell C.P."/>
            <person name="Vilella A.J."/>
            <person name="Williams K.P."/>
            <person name="Yorke J.A."/>
            <person name="Zhang L."/>
            <person name="Zhang H.B."/>
            <person name="Zhang X."/>
            <person name="Zhang Y."/>
            <person name="Reed K.M."/>
        </authorList>
    </citation>
    <scope>NUCLEOTIDE SEQUENCE [LARGE SCALE GENOMIC DNA]</scope>
</reference>
<dbReference type="Proteomes" id="UP000001645">
    <property type="component" value="Chromosome 1"/>
</dbReference>
<protein>
    <submittedName>
        <fullName evidence="1">Uncharacterized protein</fullName>
    </submittedName>
</protein>
<dbReference type="InParanoid" id="A0A803XKH6"/>
<evidence type="ECO:0000313" key="2">
    <source>
        <dbReference type="Proteomes" id="UP000001645"/>
    </source>
</evidence>
<organism evidence="1 2">
    <name type="scientific">Meleagris gallopavo</name>
    <name type="common">Wild turkey</name>
    <dbReference type="NCBI Taxonomy" id="9103"/>
    <lineage>
        <taxon>Eukaryota</taxon>
        <taxon>Metazoa</taxon>
        <taxon>Chordata</taxon>
        <taxon>Craniata</taxon>
        <taxon>Vertebrata</taxon>
        <taxon>Euteleostomi</taxon>
        <taxon>Archelosauria</taxon>
        <taxon>Archosauria</taxon>
        <taxon>Dinosauria</taxon>
        <taxon>Saurischia</taxon>
        <taxon>Theropoda</taxon>
        <taxon>Coelurosauria</taxon>
        <taxon>Aves</taxon>
        <taxon>Neognathae</taxon>
        <taxon>Galloanserae</taxon>
        <taxon>Galliformes</taxon>
        <taxon>Phasianidae</taxon>
        <taxon>Meleagridinae</taxon>
        <taxon>Meleagris</taxon>
    </lineage>
</organism>
<dbReference type="GeneTree" id="ENSGT01030000235651"/>
<dbReference type="AlphaFoldDB" id="A0A803XKH6"/>
<reference evidence="1" key="3">
    <citation type="submission" date="2025-09" db="UniProtKB">
        <authorList>
            <consortium name="Ensembl"/>
        </authorList>
    </citation>
    <scope>IDENTIFICATION</scope>
</reference>
<accession>A0A803XKH6</accession>
<reference evidence="1" key="2">
    <citation type="submission" date="2025-08" db="UniProtKB">
        <authorList>
            <consortium name="Ensembl"/>
        </authorList>
    </citation>
    <scope>IDENTIFICATION</scope>
</reference>
<proteinExistence type="predicted"/>
<dbReference type="Ensembl" id="ENSMGAT00000031176.1">
    <property type="protein sequence ID" value="ENSMGAP00000020022.1"/>
    <property type="gene ID" value="ENSMGAG00000021799.1"/>
</dbReference>
<evidence type="ECO:0000313" key="1">
    <source>
        <dbReference type="Ensembl" id="ENSMGAP00000020022.1"/>
    </source>
</evidence>